<dbReference type="Gene3D" id="2.10.25.10">
    <property type="entry name" value="Laminin"/>
    <property type="match status" value="3"/>
</dbReference>
<dbReference type="PROSITE" id="PS01186">
    <property type="entry name" value="EGF_2"/>
    <property type="match status" value="1"/>
</dbReference>
<dbReference type="Pfam" id="PF00008">
    <property type="entry name" value="EGF"/>
    <property type="match status" value="3"/>
</dbReference>
<accession>A0A6V7H166</accession>
<gene>
    <name evidence="8" type="ORF">MHI_LOCUS314620</name>
</gene>
<evidence type="ECO:0000313" key="9">
    <source>
        <dbReference type="Proteomes" id="UP000752696"/>
    </source>
</evidence>
<dbReference type="GO" id="GO:0045197">
    <property type="term" value="P:establishment or maintenance of epithelial cell apical/basal polarity"/>
    <property type="evidence" value="ECO:0007669"/>
    <property type="project" value="TreeGrafter"/>
</dbReference>
<dbReference type="InterPro" id="IPR051022">
    <property type="entry name" value="Notch_Cell-Fate_Det"/>
</dbReference>
<keyword evidence="4 6" id="KW-1015">Disulfide bond</keyword>
<evidence type="ECO:0000313" key="8">
    <source>
        <dbReference type="EMBL" id="CAD1472709.1"/>
    </source>
</evidence>
<keyword evidence="3" id="KW-0677">Repeat</keyword>
<evidence type="ECO:0000256" key="1">
    <source>
        <dbReference type="ARBA" id="ARBA00022536"/>
    </source>
</evidence>
<evidence type="ECO:0000256" key="5">
    <source>
        <dbReference type="ARBA" id="ARBA00023180"/>
    </source>
</evidence>
<feature type="disulfide bond" evidence="6">
    <location>
        <begin position="20"/>
        <end position="29"/>
    </location>
</feature>
<dbReference type="Proteomes" id="UP000752696">
    <property type="component" value="Unassembled WGS sequence"/>
</dbReference>
<dbReference type="InterPro" id="IPR001881">
    <property type="entry name" value="EGF-like_Ca-bd_dom"/>
</dbReference>
<dbReference type="InterPro" id="IPR000152">
    <property type="entry name" value="EGF-type_Asp/Asn_hydroxyl_site"/>
</dbReference>
<dbReference type="SMART" id="SM00181">
    <property type="entry name" value="EGF"/>
    <property type="match status" value="3"/>
</dbReference>
<evidence type="ECO:0000256" key="6">
    <source>
        <dbReference type="PROSITE-ProRule" id="PRU00076"/>
    </source>
</evidence>
<protein>
    <recommendedName>
        <fullName evidence="7">EGF-like domain-containing protein</fullName>
    </recommendedName>
</protein>
<dbReference type="AlphaFoldDB" id="A0A6V7H166"/>
<sequence>PCRNGGTCNEDSKGDFSCACKPSFTGIYCESQLGVRLCEQSPCRNEGVCIALTDTEYKCECLPGWTGKNCETNFNDCSPNPCIHGGLCIDGINNYTCICDRTGYVSHAVYYSIIRE</sequence>
<comment type="caution">
    <text evidence="8">The sequence shown here is derived from an EMBL/GenBank/DDBJ whole genome shotgun (WGS) entry which is preliminary data.</text>
</comment>
<dbReference type="GO" id="GO:0005886">
    <property type="term" value="C:plasma membrane"/>
    <property type="evidence" value="ECO:0007669"/>
    <property type="project" value="TreeGrafter"/>
</dbReference>
<dbReference type="PROSITE" id="PS00010">
    <property type="entry name" value="ASX_HYDROXYL"/>
    <property type="match status" value="1"/>
</dbReference>
<dbReference type="GO" id="GO:0032991">
    <property type="term" value="C:protein-containing complex"/>
    <property type="evidence" value="ECO:0007669"/>
    <property type="project" value="TreeGrafter"/>
</dbReference>
<dbReference type="GO" id="GO:0005509">
    <property type="term" value="F:calcium ion binding"/>
    <property type="evidence" value="ECO:0007669"/>
    <property type="project" value="InterPro"/>
</dbReference>
<dbReference type="FunFam" id="2.10.25.10:FF:000122">
    <property type="entry name" value="Protein crumbs homolog 2"/>
    <property type="match status" value="1"/>
</dbReference>
<dbReference type="PANTHER" id="PTHR24049:SF22">
    <property type="entry name" value="DROSOPHILA CRUMBS HOMOLOG"/>
    <property type="match status" value="1"/>
</dbReference>
<organism evidence="8 9">
    <name type="scientific">Heterotrigona itama</name>
    <dbReference type="NCBI Taxonomy" id="395501"/>
    <lineage>
        <taxon>Eukaryota</taxon>
        <taxon>Metazoa</taxon>
        <taxon>Ecdysozoa</taxon>
        <taxon>Arthropoda</taxon>
        <taxon>Hexapoda</taxon>
        <taxon>Insecta</taxon>
        <taxon>Pterygota</taxon>
        <taxon>Neoptera</taxon>
        <taxon>Endopterygota</taxon>
        <taxon>Hymenoptera</taxon>
        <taxon>Apocrita</taxon>
        <taxon>Aculeata</taxon>
        <taxon>Apoidea</taxon>
        <taxon>Anthophila</taxon>
        <taxon>Apidae</taxon>
        <taxon>Heterotrigona</taxon>
    </lineage>
</organism>
<dbReference type="FunFam" id="2.10.25.10:FF:000127">
    <property type="entry name" value="Neurogenic locus notch protein 1"/>
    <property type="match status" value="1"/>
</dbReference>
<dbReference type="PROSITE" id="PS01187">
    <property type="entry name" value="EGF_CA"/>
    <property type="match status" value="1"/>
</dbReference>
<name>A0A6V7H166_9HYME</name>
<evidence type="ECO:0000256" key="4">
    <source>
        <dbReference type="ARBA" id="ARBA00023157"/>
    </source>
</evidence>
<keyword evidence="9" id="KW-1185">Reference proteome</keyword>
<comment type="caution">
    <text evidence="6">Lacks conserved residue(s) required for the propagation of feature annotation.</text>
</comment>
<evidence type="ECO:0000256" key="3">
    <source>
        <dbReference type="ARBA" id="ARBA00022737"/>
    </source>
</evidence>
<dbReference type="OrthoDB" id="283575at2759"/>
<dbReference type="GO" id="GO:0007157">
    <property type="term" value="P:heterophilic cell-cell adhesion via plasma membrane cell adhesion molecules"/>
    <property type="evidence" value="ECO:0007669"/>
    <property type="project" value="TreeGrafter"/>
</dbReference>
<evidence type="ECO:0000259" key="7">
    <source>
        <dbReference type="PROSITE" id="PS50026"/>
    </source>
</evidence>
<dbReference type="FunFam" id="2.10.25.10:FF:000118">
    <property type="entry name" value="protein delta homolog 2"/>
    <property type="match status" value="1"/>
</dbReference>
<reference evidence="8" key="1">
    <citation type="submission" date="2020-07" db="EMBL/GenBank/DDBJ databases">
        <authorList>
            <person name="Nazaruddin N."/>
        </authorList>
    </citation>
    <scope>NUCLEOTIDE SEQUENCE</scope>
</reference>
<feature type="domain" description="EGF-like" evidence="7">
    <location>
        <begin position="1"/>
        <end position="30"/>
    </location>
</feature>
<proteinExistence type="predicted"/>
<dbReference type="EMBL" id="CAJDYZ010005695">
    <property type="protein sequence ID" value="CAD1472709.1"/>
    <property type="molecule type" value="Genomic_DNA"/>
</dbReference>
<dbReference type="InterPro" id="IPR000742">
    <property type="entry name" value="EGF"/>
</dbReference>
<feature type="non-terminal residue" evidence="8">
    <location>
        <position position="1"/>
    </location>
</feature>
<dbReference type="InterPro" id="IPR018097">
    <property type="entry name" value="EGF_Ca-bd_CS"/>
</dbReference>
<feature type="disulfide bond" evidence="6">
    <location>
        <begin position="61"/>
        <end position="70"/>
    </location>
</feature>
<evidence type="ECO:0000256" key="2">
    <source>
        <dbReference type="ARBA" id="ARBA00022729"/>
    </source>
</evidence>
<dbReference type="CDD" id="cd00054">
    <property type="entry name" value="EGF_CA"/>
    <property type="match status" value="2"/>
</dbReference>
<dbReference type="PROSITE" id="PS00022">
    <property type="entry name" value="EGF_1"/>
    <property type="match status" value="2"/>
</dbReference>
<feature type="domain" description="EGF-like" evidence="7">
    <location>
        <begin position="73"/>
        <end position="107"/>
    </location>
</feature>
<feature type="domain" description="EGF-like" evidence="7">
    <location>
        <begin position="34"/>
        <end position="71"/>
    </location>
</feature>
<keyword evidence="2" id="KW-0732">Signal</keyword>
<keyword evidence="5" id="KW-0325">Glycoprotein</keyword>
<feature type="non-terminal residue" evidence="8">
    <location>
        <position position="116"/>
    </location>
</feature>
<dbReference type="PROSITE" id="PS50026">
    <property type="entry name" value="EGF_3"/>
    <property type="match status" value="3"/>
</dbReference>
<dbReference type="SUPFAM" id="SSF57196">
    <property type="entry name" value="EGF/Laminin"/>
    <property type="match status" value="3"/>
</dbReference>
<keyword evidence="1 6" id="KW-0245">EGF-like domain</keyword>
<dbReference type="PANTHER" id="PTHR24049">
    <property type="entry name" value="CRUMBS FAMILY MEMBER"/>
    <property type="match status" value="1"/>
</dbReference>
<dbReference type="SMART" id="SM00179">
    <property type="entry name" value="EGF_CA"/>
    <property type="match status" value="3"/>
</dbReference>